<dbReference type="PANTHER" id="PTHR47160:SF10">
    <property type="entry name" value="MULE TRANSPOSASE DOMAIN-CONTAINING PROTEIN"/>
    <property type="match status" value="1"/>
</dbReference>
<organism evidence="3 4">
    <name type="scientific">Heterodera trifolii</name>
    <dbReference type="NCBI Taxonomy" id="157864"/>
    <lineage>
        <taxon>Eukaryota</taxon>
        <taxon>Metazoa</taxon>
        <taxon>Ecdysozoa</taxon>
        <taxon>Nematoda</taxon>
        <taxon>Chromadorea</taxon>
        <taxon>Rhabditida</taxon>
        <taxon>Tylenchina</taxon>
        <taxon>Tylenchomorpha</taxon>
        <taxon>Tylenchoidea</taxon>
        <taxon>Heteroderidae</taxon>
        <taxon>Heteroderinae</taxon>
        <taxon>Heterodera</taxon>
    </lineage>
</organism>
<dbReference type="Gene3D" id="2.20.25.240">
    <property type="match status" value="1"/>
</dbReference>
<evidence type="ECO:0000313" key="3">
    <source>
        <dbReference type="EMBL" id="KAL3122080.1"/>
    </source>
</evidence>
<dbReference type="Pfam" id="PF10551">
    <property type="entry name" value="MULE"/>
    <property type="match status" value="1"/>
</dbReference>
<dbReference type="AlphaFoldDB" id="A0ABD2M5R3"/>
<accession>A0ABD2M5R3</accession>
<dbReference type="InterPro" id="IPR018289">
    <property type="entry name" value="MULE_transposase_dom"/>
</dbReference>
<evidence type="ECO:0000256" key="1">
    <source>
        <dbReference type="SAM" id="MobiDB-lite"/>
    </source>
</evidence>
<comment type="caution">
    <text evidence="3">The sequence shown here is derived from an EMBL/GenBank/DDBJ whole genome shotgun (WGS) entry which is preliminary data.</text>
</comment>
<reference evidence="3 4" key="1">
    <citation type="submission" date="2024-10" db="EMBL/GenBank/DDBJ databases">
        <authorList>
            <person name="Kim D."/>
        </authorList>
    </citation>
    <scope>NUCLEOTIDE SEQUENCE [LARGE SCALE GENOMIC DNA]</scope>
    <source>
        <strain evidence="3">BH-2024</strain>
    </source>
</reference>
<proteinExistence type="predicted"/>
<feature type="region of interest" description="Disordered" evidence="1">
    <location>
        <begin position="1"/>
        <end position="76"/>
    </location>
</feature>
<feature type="domain" description="MULE transposase" evidence="2">
    <location>
        <begin position="223"/>
        <end position="313"/>
    </location>
</feature>
<dbReference type="Proteomes" id="UP001620626">
    <property type="component" value="Unassembled WGS sequence"/>
</dbReference>
<evidence type="ECO:0000259" key="2">
    <source>
        <dbReference type="Pfam" id="PF10551"/>
    </source>
</evidence>
<sequence>MKSEEKKRMLTLPHVETANAAQKAGRTTDDDARRKEEKNETAHTITPSICSPSPSPSSPTPPRTIGRKASRSDPLHGYDYTFEAVSKTEDGMEYWRCPNRPPYCPGRACVECRWEVDADGSRYKIGRTTGQHNHPPVLGGHMVRQASERLRQEAQSEFPTTSRNIIREVGDVGLDVLPASQIIIPDRLRDRTIYDQTVNGEKMIIFCSRFGLDLLANYQNEVAIDGTFETCPRGFTQVYTMAVVIDHCAVPAVYGLLPSKTLATYTRFFETIRQSVGNNWFPYRIMSDFESGAITAAGNVFPNPIRTGCLFHFGQAIWRRIQRLPNLLTRYRDDEVVRTSLRSLQALAFVPVDFVYNYFCIAMSILEPTPELQELIIYFINTWIGPRRIMQNEEVFVHDAGGVADNWIRGRIEALNLAQTDALFPIELWNVVDRVAEGLGRTNNSLEVWWDVTIFHVFSSGLAFNVECAP</sequence>
<gene>
    <name evidence="3" type="ORF">niasHT_009373</name>
</gene>
<dbReference type="PANTHER" id="PTHR47160">
    <property type="entry name" value="PUTATIVE-RELATED"/>
    <property type="match status" value="1"/>
</dbReference>
<feature type="compositionally biased region" description="Pro residues" evidence="1">
    <location>
        <begin position="53"/>
        <end position="62"/>
    </location>
</feature>
<dbReference type="EMBL" id="JBICBT010000159">
    <property type="protein sequence ID" value="KAL3122080.1"/>
    <property type="molecule type" value="Genomic_DNA"/>
</dbReference>
<evidence type="ECO:0000313" key="4">
    <source>
        <dbReference type="Proteomes" id="UP001620626"/>
    </source>
</evidence>
<name>A0ABD2M5R3_9BILA</name>
<protein>
    <recommendedName>
        <fullName evidence="2">MULE transposase domain-containing protein</fullName>
    </recommendedName>
</protein>
<keyword evidence="4" id="KW-1185">Reference proteome</keyword>
<feature type="compositionally biased region" description="Basic and acidic residues" evidence="1">
    <location>
        <begin position="26"/>
        <end position="41"/>
    </location>
</feature>